<dbReference type="RefSeq" id="XP_044548606.1">
    <property type="nucleotide sequence ID" value="XM_044694583.1"/>
</dbReference>
<dbReference type="FunFam" id="3.90.1150.10:FF:000001">
    <property type="entry name" value="Aspartate aminotransferase"/>
    <property type="match status" value="1"/>
</dbReference>
<comment type="cofactor">
    <cofactor evidence="1">
        <name>pyridoxal 5'-phosphate</name>
        <dbReference type="ChEBI" id="CHEBI:597326"/>
    </cofactor>
</comment>
<evidence type="ECO:0000256" key="1">
    <source>
        <dbReference type="ARBA" id="ARBA00001933"/>
    </source>
</evidence>
<dbReference type="EMBL" id="PYSW02000022">
    <property type="protein sequence ID" value="KAG2382927.1"/>
    <property type="molecule type" value="Genomic_DNA"/>
</dbReference>
<evidence type="ECO:0000313" key="11">
    <source>
        <dbReference type="EMBL" id="KAG2382927.1"/>
    </source>
</evidence>
<evidence type="ECO:0000256" key="6">
    <source>
        <dbReference type="ARBA" id="ARBA00022898"/>
    </source>
</evidence>
<feature type="domain" description="Aminotransferase class I/classII large" evidence="10">
    <location>
        <begin position="107"/>
        <end position="474"/>
    </location>
</feature>
<accession>A0AA88GRD2</accession>
<dbReference type="Pfam" id="PF00155">
    <property type="entry name" value="Aminotran_1_2"/>
    <property type="match status" value="1"/>
</dbReference>
<dbReference type="InterPro" id="IPR004838">
    <property type="entry name" value="NHTrfase_class1_PyrdxlP-BS"/>
</dbReference>
<dbReference type="PRINTS" id="PR00799">
    <property type="entry name" value="TRANSAMINASE"/>
</dbReference>
<dbReference type="Gene3D" id="3.40.640.10">
    <property type="entry name" value="Type I PLP-dependent aspartate aminotransferase-like (Major domain)"/>
    <property type="match status" value="1"/>
</dbReference>
<dbReference type="EC" id="2.6.1.1" evidence="8"/>
<keyword evidence="12" id="KW-1185">Reference proteome</keyword>
<dbReference type="PANTHER" id="PTHR11879:SF22">
    <property type="entry name" value="ASPARTATE AMINOTRANSFERASE, MITOCHONDRIAL"/>
    <property type="match status" value="1"/>
</dbReference>
<evidence type="ECO:0000256" key="9">
    <source>
        <dbReference type="SAM" id="MobiDB-lite"/>
    </source>
</evidence>
<evidence type="ECO:0000256" key="2">
    <source>
        <dbReference type="ARBA" id="ARBA00007441"/>
    </source>
</evidence>
<reference evidence="11 12" key="1">
    <citation type="journal article" date="2018" name="BMC Genomics">
        <title>The genome of Naegleria lovaniensis, the basis for a comparative approach to unravel pathogenicity factors of the human pathogenic amoeba N. fowleri.</title>
        <authorList>
            <person name="Liechti N."/>
            <person name="Schurch N."/>
            <person name="Bruggmann R."/>
            <person name="Wittwer M."/>
        </authorList>
    </citation>
    <scope>NUCLEOTIDE SEQUENCE [LARGE SCALE GENOMIC DNA]</scope>
    <source>
        <strain evidence="11 12">ATCC 30569</strain>
    </source>
</reference>
<dbReference type="SUPFAM" id="SSF53383">
    <property type="entry name" value="PLP-dependent transferases"/>
    <property type="match status" value="1"/>
</dbReference>
<evidence type="ECO:0000256" key="8">
    <source>
        <dbReference type="RuleBase" id="RU000480"/>
    </source>
</evidence>
<dbReference type="FunFam" id="3.40.640.10:FF:000066">
    <property type="entry name" value="Aspartate aminotransferase"/>
    <property type="match status" value="1"/>
</dbReference>
<dbReference type="Gene3D" id="3.90.1150.10">
    <property type="entry name" value="Aspartate Aminotransferase, domain 1"/>
    <property type="match status" value="1"/>
</dbReference>
<feature type="region of interest" description="Disordered" evidence="9">
    <location>
        <begin position="53"/>
        <end position="77"/>
    </location>
</feature>
<evidence type="ECO:0000256" key="4">
    <source>
        <dbReference type="ARBA" id="ARBA00022576"/>
    </source>
</evidence>
<evidence type="ECO:0000259" key="10">
    <source>
        <dbReference type="Pfam" id="PF00155"/>
    </source>
</evidence>
<evidence type="ECO:0000313" key="12">
    <source>
        <dbReference type="Proteomes" id="UP000816034"/>
    </source>
</evidence>
<comment type="catalytic activity">
    <reaction evidence="7 8">
        <text>L-aspartate + 2-oxoglutarate = oxaloacetate + L-glutamate</text>
        <dbReference type="Rhea" id="RHEA:21824"/>
        <dbReference type="ChEBI" id="CHEBI:16452"/>
        <dbReference type="ChEBI" id="CHEBI:16810"/>
        <dbReference type="ChEBI" id="CHEBI:29985"/>
        <dbReference type="ChEBI" id="CHEBI:29991"/>
        <dbReference type="EC" id="2.6.1.1"/>
    </reaction>
</comment>
<protein>
    <recommendedName>
        <fullName evidence="8">Aspartate aminotransferase</fullName>
        <ecNumber evidence="8">2.6.1.1</ecNumber>
    </recommendedName>
</protein>
<sequence length="481" mass="53889">MNTQQVTTSQQVHRRIETLANHVLVSNNSRSEELYDQKIFHHCPSQASLSVHCTSGNSNQKPINKTSSSSTTNNTNKMTSIFGTIPMAPRDPILGLNESFKEDSSPNKVNLGVGAYRTEEGKPMVLSVVRKVEQMILDQNLDKEYIPQDGLEAFRKVSPKLMFGFDCKAIEEGRVVCVQSISGTGALRLGVEFIAKFLPPGTALYVSNPTWSNHIQICQSAGVPVGYYRYFDSKTNGLAFDDMIHDLKTIPNKSVILLHACAHNPTGVDPTPEQWSVIADVIQQKGHFTFFDSAYQGFASGDLDKDAFAIRMFVDRGIEMMASQSYAKNFGLYGERIGALNFVVSNPETAKQIQSQMKVIVRCLYSSPSLQGARIVAMTLNSPELFQLWKKELVMMSDRIKEMRQLLFDALQKRGTPGKWTHILEQIGMFSFTGLQKKHVQVLIEKYHIYLTDNGRISMCGLNRKNVDYVADAIDYVVRNC</sequence>
<feature type="compositionally biased region" description="Polar residues" evidence="9">
    <location>
        <begin position="53"/>
        <end position="63"/>
    </location>
</feature>
<dbReference type="GO" id="GO:0006520">
    <property type="term" value="P:amino acid metabolic process"/>
    <property type="evidence" value="ECO:0007669"/>
    <property type="project" value="InterPro"/>
</dbReference>
<name>A0AA88GRD2_NAELO</name>
<comment type="miscellaneous">
    <text evidence="8">In eukaryotes there are cytoplasmic, mitochondrial and chloroplastic isozymes.</text>
</comment>
<dbReference type="Proteomes" id="UP000816034">
    <property type="component" value="Unassembled WGS sequence"/>
</dbReference>
<dbReference type="CDD" id="cd00609">
    <property type="entry name" value="AAT_like"/>
    <property type="match status" value="1"/>
</dbReference>
<dbReference type="InterPro" id="IPR015424">
    <property type="entry name" value="PyrdxlP-dep_Trfase"/>
</dbReference>
<dbReference type="InterPro" id="IPR000796">
    <property type="entry name" value="Asp_trans"/>
</dbReference>
<feature type="compositionally biased region" description="Low complexity" evidence="9">
    <location>
        <begin position="64"/>
        <end position="77"/>
    </location>
</feature>
<evidence type="ECO:0000256" key="5">
    <source>
        <dbReference type="ARBA" id="ARBA00022679"/>
    </source>
</evidence>
<dbReference type="GO" id="GO:0030170">
    <property type="term" value="F:pyridoxal phosphate binding"/>
    <property type="evidence" value="ECO:0007669"/>
    <property type="project" value="InterPro"/>
</dbReference>
<dbReference type="GO" id="GO:0004069">
    <property type="term" value="F:L-aspartate:2-oxoglutarate aminotransferase activity"/>
    <property type="evidence" value="ECO:0007669"/>
    <property type="project" value="UniProtKB-EC"/>
</dbReference>
<proteinExistence type="inferred from homology"/>
<dbReference type="PANTHER" id="PTHR11879">
    <property type="entry name" value="ASPARTATE AMINOTRANSFERASE"/>
    <property type="match status" value="1"/>
</dbReference>
<dbReference type="PROSITE" id="PS00105">
    <property type="entry name" value="AA_TRANSFER_CLASS_1"/>
    <property type="match status" value="1"/>
</dbReference>
<organism evidence="11 12">
    <name type="scientific">Naegleria lovaniensis</name>
    <name type="common">Amoeba</name>
    <dbReference type="NCBI Taxonomy" id="51637"/>
    <lineage>
        <taxon>Eukaryota</taxon>
        <taxon>Discoba</taxon>
        <taxon>Heterolobosea</taxon>
        <taxon>Tetramitia</taxon>
        <taxon>Eutetramitia</taxon>
        <taxon>Vahlkampfiidae</taxon>
        <taxon>Naegleria</taxon>
    </lineage>
</organism>
<dbReference type="InterPro" id="IPR015422">
    <property type="entry name" value="PyrdxlP-dep_Trfase_small"/>
</dbReference>
<keyword evidence="6" id="KW-0663">Pyridoxal phosphate</keyword>
<comment type="subunit">
    <text evidence="3 8">Homodimer.</text>
</comment>
<evidence type="ECO:0000256" key="3">
    <source>
        <dbReference type="ARBA" id="ARBA00011738"/>
    </source>
</evidence>
<comment type="similarity">
    <text evidence="2">Belongs to the class-I pyridoxal-phosphate-dependent aminotransferase family.</text>
</comment>
<dbReference type="GeneID" id="68097349"/>
<comment type="caution">
    <text evidence="11">The sequence shown here is derived from an EMBL/GenBank/DDBJ whole genome shotgun (WGS) entry which is preliminary data.</text>
</comment>
<keyword evidence="4 8" id="KW-0032">Aminotransferase</keyword>
<gene>
    <name evidence="11" type="ORF">C9374_004894</name>
</gene>
<dbReference type="NCBIfam" id="NF006719">
    <property type="entry name" value="PRK09257.1"/>
    <property type="match status" value="1"/>
</dbReference>
<dbReference type="AlphaFoldDB" id="A0AA88GRD2"/>
<dbReference type="InterPro" id="IPR004839">
    <property type="entry name" value="Aminotransferase_I/II_large"/>
</dbReference>
<keyword evidence="5 8" id="KW-0808">Transferase</keyword>
<dbReference type="InterPro" id="IPR015421">
    <property type="entry name" value="PyrdxlP-dep_Trfase_major"/>
</dbReference>
<evidence type="ECO:0000256" key="7">
    <source>
        <dbReference type="ARBA" id="ARBA00049185"/>
    </source>
</evidence>